<name>A0ABX6MAN0_9BURK</name>
<dbReference type="PANTHER" id="PTHR30344:SF1">
    <property type="entry name" value="6-PHOSPHOGLUCONOLACTONASE"/>
    <property type="match status" value="1"/>
</dbReference>
<feature type="compositionally biased region" description="Pro residues" evidence="3">
    <location>
        <begin position="200"/>
        <end position="214"/>
    </location>
</feature>
<reference evidence="5 6" key="1">
    <citation type="submission" date="2020-04" db="EMBL/GenBank/DDBJ databases">
        <title>Genome sequencing of novel species.</title>
        <authorList>
            <person name="Heo J."/>
            <person name="Kim S.-J."/>
            <person name="Kim J.-S."/>
            <person name="Hong S.-B."/>
            <person name="Kwon S.-W."/>
        </authorList>
    </citation>
    <scope>NUCLEOTIDE SEQUENCE [LARGE SCALE GENOMIC DNA]</scope>
    <source>
        <strain evidence="5 6">AF9R3</strain>
    </source>
</reference>
<dbReference type="EMBL" id="CP051684">
    <property type="protein sequence ID" value="QJD91363.1"/>
    <property type="molecule type" value="Genomic_DNA"/>
</dbReference>
<protein>
    <submittedName>
        <fullName evidence="5">Lactonase family protein</fullName>
    </submittedName>
</protein>
<dbReference type="InterPro" id="IPR015943">
    <property type="entry name" value="WD40/YVTN_repeat-like_dom_sf"/>
</dbReference>
<evidence type="ECO:0000313" key="6">
    <source>
        <dbReference type="Proteomes" id="UP000503117"/>
    </source>
</evidence>
<keyword evidence="6" id="KW-1185">Reference proteome</keyword>
<dbReference type="Pfam" id="PF10282">
    <property type="entry name" value="Lactonase"/>
    <property type="match status" value="2"/>
</dbReference>
<accession>A0ABX6MAN0</accession>
<dbReference type="InterPro" id="IPR019405">
    <property type="entry name" value="Lactonase_7-beta_prop"/>
</dbReference>
<feature type="chain" id="PRO_5046877244" evidence="4">
    <location>
        <begin position="20"/>
        <end position="388"/>
    </location>
</feature>
<evidence type="ECO:0000256" key="4">
    <source>
        <dbReference type="SAM" id="SignalP"/>
    </source>
</evidence>
<feature type="region of interest" description="Disordered" evidence="3">
    <location>
        <begin position="199"/>
        <end position="227"/>
    </location>
</feature>
<evidence type="ECO:0000256" key="1">
    <source>
        <dbReference type="ARBA" id="ARBA00005564"/>
    </source>
</evidence>
<comment type="similarity">
    <text evidence="1">Belongs to the cycloisomerase 2 family.</text>
</comment>
<organism evidence="5 6">
    <name type="scientific">Duganella dendranthematis</name>
    <dbReference type="NCBI Taxonomy" id="2728021"/>
    <lineage>
        <taxon>Bacteria</taxon>
        <taxon>Pseudomonadati</taxon>
        <taxon>Pseudomonadota</taxon>
        <taxon>Betaproteobacteria</taxon>
        <taxon>Burkholderiales</taxon>
        <taxon>Oxalobacteraceae</taxon>
        <taxon>Telluria group</taxon>
        <taxon>Duganella</taxon>
    </lineage>
</organism>
<dbReference type="InterPro" id="IPR050282">
    <property type="entry name" value="Cycloisomerase_2"/>
</dbReference>
<dbReference type="RefSeq" id="WP_169112805.1">
    <property type="nucleotide sequence ID" value="NZ_CP051684.1"/>
</dbReference>
<evidence type="ECO:0000313" key="5">
    <source>
        <dbReference type="EMBL" id="QJD91363.1"/>
    </source>
</evidence>
<evidence type="ECO:0000256" key="3">
    <source>
        <dbReference type="SAM" id="MobiDB-lite"/>
    </source>
</evidence>
<keyword evidence="2" id="KW-0119">Carbohydrate metabolism</keyword>
<keyword evidence="4" id="KW-0732">Signal</keyword>
<keyword evidence="2" id="KW-0313">Glucose metabolism</keyword>
<dbReference type="Proteomes" id="UP000503117">
    <property type="component" value="Chromosome"/>
</dbReference>
<dbReference type="Gene3D" id="2.130.10.10">
    <property type="entry name" value="YVTN repeat-like/Quinoprotein amine dehydrogenase"/>
    <property type="match status" value="1"/>
</dbReference>
<dbReference type="PANTHER" id="PTHR30344">
    <property type="entry name" value="6-PHOSPHOGLUCONOLACTONASE-RELATED"/>
    <property type="match status" value="1"/>
</dbReference>
<dbReference type="SUPFAM" id="SSF51004">
    <property type="entry name" value="C-terminal (heme d1) domain of cytochrome cd1-nitrite reductase"/>
    <property type="match status" value="1"/>
</dbReference>
<sequence>MKHWLAAMVMALSGGLAHADLVYVGSQGQQLRALRFDAASGKLEVIGTVAEGLRPTWTVAHPQLAVLYAVDDQPGQDGAVVAFAINHASGALSRLNTAPSGGAGVTYLWLDAPSATLLAANFGGGSASSIAVQEDGSLGALVSTIKASGSGPHRRQAAPHAHSAAVDPSGRYALVPDLGADRVFIYALDRATHALTTLPPAVPQPAQHAPPSPPAGEATRAYAAPPGSGPRHLVFSADGRSVWLLNELSAEVTTLRWDAQQATLSPVQTLATSSAEFTGTRSGAEIVRSPDGRFIYVEDRGERTLVTYRVNPANGELSFVQRIASGGEMPWSMAIHPSGRWLLVAHQRSGTVNVFSIDPASGLLINTGIAAEAPTAVSITFVPSSPAE</sequence>
<proteinExistence type="inferred from homology"/>
<feature type="signal peptide" evidence="4">
    <location>
        <begin position="1"/>
        <end position="19"/>
    </location>
</feature>
<dbReference type="InterPro" id="IPR011048">
    <property type="entry name" value="Haem_d1_sf"/>
</dbReference>
<gene>
    <name evidence="5" type="ORF">HH213_15535</name>
</gene>
<evidence type="ECO:0000256" key="2">
    <source>
        <dbReference type="ARBA" id="ARBA00022526"/>
    </source>
</evidence>